<comment type="caution">
    <text evidence="3">The sequence shown here is derived from an EMBL/GenBank/DDBJ whole genome shotgun (WGS) entry which is preliminary data.</text>
</comment>
<dbReference type="PROSITE" id="PS51257">
    <property type="entry name" value="PROKAR_LIPOPROTEIN"/>
    <property type="match status" value="1"/>
</dbReference>
<evidence type="ECO:0000313" key="3">
    <source>
        <dbReference type="EMBL" id="KGD62490.1"/>
    </source>
</evidence>
<gene>
    <name evidence="3" type="ORF">T9A_00781</name>
</gene>
<dbReference type="Gene3D" id="3.40.50.10610">
    <property type="entry name" value="ABC-type transport auxiliary lipoprotein component"/>
    <property type="match status" value="1"/>
</dbReference>
<dbReference type="Proteomes" id="UP000029443">
    <property type="component" value="Unassembled WGS sequence"/>
</dbReference>
<evidence type="ECO:0000256" key="1">
    <source>
        <dbReference type="SAM" id="SignalP"/>
    </source>
</evidence>
<dbReference type="Pfam" id="PF03886">
    <property type="entry name" value="ABC_trans_aux"/>
    <property type="match status" value="1"/>
</dbReference>
<evidence type="ECO:0000259" key="2">
    <source>
        <dbReference type="Pfam" id="PF03886"/>
    </source>
</evidence>
<dbReference type="SUPFAM" id="SSF159594">
    <property type="entry name" value="XCC0632-like"/>
    <property type="match status" value="1"/>
</dbReference>
<accession>A0ABR4WGD8</accession>
<protein>
    <recommendedName>
        <fullName evidence="2">ABC-type transport auxiliary lipoprotein component domain-containing protein</fullName>
    </recommendedName>
</protein>
<organism evidence="3 4">
    <name type="scientific">Alcanivorax jadensis T9</name>
    <dbReference type="NCBI Taxonomy" id="1177181"/>
    <lineage>
        <taxon>Bacteria</taxon>
        <taxon>Pseudomonadati</taxon>
        <taxon>Pseudomonadota</taxon>
        <taxon>Gammaproteobacteria</taxon>
        <taxon>Oceanospirillales</taxon>
        <taxon>Alcanivoracaceae</taxon>
        <taxon>Alcanivorax</taxon>
    </lineage>
</organism>
<name>A0ABR4WGD8_9GAMM</name>
<sequence>MKSLFISGLLVTLMVWLSACSQTPPAPAPDYLLPGASHSGHSPLQIRVSLASYLDQGGIVLQLSDTELHVARQHRWAEPLGSQLQRALAATLASQTTLHELGKLDLQLSRFQGVQSNGGDVAMITGTWQFTHEEQVQRGTIEWQGPIGGEGYAALVKALDQGWQEVGQSITQALK</sequence>
<feature type="domain" description="ABC-type transport auxiliary lipoprotein component" evidence="2">
    <location>
        <begin position="47"/>
        <end position="170"/>
    </location>
</feature>
<dbReference type="RefSeq" id="WP_035245259.1">
    <property type="nucleotide sequence ID" value="NZ_ARXU01000002.1"/>
</dbReference>
<feature type="chain" id="PRO_5046780146" description="ABC-type transport auxiliary lipoprotein component domain-containing protein" evidence="1">
    <location>
        <begin position="22"/>
        <end position="175"/>
    </location>
</feature>
<dbReference type="InterPro" id="IPR005586">
    <property type="entry name" value="ABC_trans_aux"/>
</dbReference>
<evidence type="ECO:0000313" key="4">
    <source>
        <dbReference type="Proteomes" id="UP000029443"/>
    </source>
</evidence>
<proteinExistence type="predicted"/>
<dbReference type="EMBL" id="ARXU01000002">
    <property type="protein sequence ID" value="KGD62490.1"/>
    <property type="molecule type" value="Genomic_DNA"/>
</dbReference>
<feature type="signal peptide" evidence="1">
    <location>
        <begin position="1"/>
        <end position="21"/>
    </location>
</feature>
<reference evidence="3 4" key="1">
    <citation type="submission" date="2012-09" db="EMBL/GenBank/DDBJ databases">
        <title>Genome Sequence of alkane-degrading Bacterium Alcanivorax jadensis T9.</title>
        <authorList>
            <person name="Lai Q."/>
            <person name="Shao Z."/>
        </authorList>
    </citation>
    <scope>NUCLEOTIDE SEQUENCE [LARGE SCALE GENOMIC DNA]</scope>
    <source>
        <strain evidence="3 4">T9</strain>
    </source>
</reference>
<keyword evidence="4" id="KW-1185">Reference proteome</keyword>
<keyword evidence="1" id="KW-0732">Signal</keyword>